<dbReference type="InterPro" id="IPR029787">
    <property type="entry name" value="Nucleotide_cyclase"/>
</dbReference>
<dbReference type="PROSITE" id="PS50887">
    <property type="entry name" value="GGDEF"/>
    <property type="match status" value="1"/>
</dbReference>
<keyword evidence="5" id="KW-0804">Transcription</keyword>
<dbReference type="SMART" id="SM00267">
    <property type="entry name" value="GGDEF"/>
    <property type="match status" value="1"/>
</dbReference>
<dbReference type="GO" id="GO:0005829">
    <property type="term" value="C:cytosol"/>
    <property type="evidence" value="ECO:0007669"/>
    <property type="project" value="TreeGrafter"/>
</dbReference>
<evidence type="ECO:0000259" key="8">
    <source>
        <dbReference type="PROSITE" id="PS50110"/>
    </source>
</evidence>
<feature type="domain" description="Response regulatory" evidence="8">
    <location>
        <begin position="45"/>
        <end position="161"/>
    </location>
</feature>
<dbReference type="AlphaFoldDB" id="A0A832MN62"/>
<dbReference type="CDD" id="cd17574">
    <property type="entry name" value="REC_OmpR"/>
    <property type="match status" value="1"/>
</dbReference>
<feature type="compositionally biased region" description="Basic and acidic residues" evidence="7">
    <location>
        <begin position="1"/>
        <end position="10"/>
    </location>
</feature>
<dbReference type="InterPro" id="IPR000160">
    <property type="entry name" value="GGDEF_dom"/>
</dbReference>
<evidence type="ECO:0000256" key="3">
    <source>
        <dbReference type="ARBA" id="ARBA00023015"/>
    </source>
</evidence>
<evidence type="ECO:0000313" key="10">
    <source>
        <dbReference type="EMBL" id="HGZ44406.1"/>
    </source>
</evidence>
<evidence type="ECO:0000256" key="4">
    <source>
        <dbReference type="ARBA" id="ARBA00023125"/>
    </source>
</evidence>
<evidence type="ECO:0000256" key="5">
    <source>
        <dbReference type="ARBA" id="ARBA00023163"/>
    </source>
</evidence>
<dbReference type="Pfam" id="PF00990">
    <property type="entry name" value="GGDEF"/>
    <property type="match status" value="1"/>
</dbReference>
<dbReference type="GO" id="GO:0000156">
    <property type="term" value="F:phosphorelay response regulator activity"/>
    <property type="evidence" value="ECO:0007669"/>
    <property type="project" value="TreeGrafter"/>
</dbReference>
<dbReference type="NCBIfam" id="TIGR00254">
    <property type="entry name" value="GGDEF"/>
    <property type="match status" value="1"/>
</dbReference>
<dbReference type="GO" id="GO:0000976">
    <property type="term" value="F:transcription cis-regulatory region binding"/>
    <property type="evidence" value="ECO:0007669"/>
    <property type="project" value="TreeGrafter"/>
</dbReference>
<dbReference type="EMBL" id="DSQF01000028">
    <property type="protein sequence ID" value="HGZ44406.1"/>
    <property type="molecule type" value="Genomic_DNA"/>
</dbReference>
<evidence type="ECO:0000256" key="7">
    <source>
        <dbReference type="SAM" id="MobiDB-lite"/>
    </source>
</evidence>
<gene>
    <name evidence="10" type="ORF">ENR23_13495</name>
</gene>
<dbReference type="InterPro" id="IPR043128">
    <property type="entry name" value="Rev_trsase/Diguanyl_cyclase"/>
</dbReference>
<evidence type="ECO:0000259" key="9">
    <source>
        <dbReference type="PROSITE" id="PS50887"/>
    </source>
</evidence>
<keyword evidence="2" id="KW-0902">Two-component regulatory system</keyword>
<dbReference type="PANTHER" id="PTHR48111:SF1">
    <property type="entry name" value="TWO-COMPONENT RESPONSE REGULATOR ORR33"/>
    <property type="match status" value="1"/>
</dbReference>
<dbReference type="InterPro" id="IPR001789">
    <property type="entry name" value="Sig_transdc_resp-reg_receiver"/>
</dbReference>
<dbReference type="CDD" id="cd01949">
    <property type="entry name" value="GGDEF"/>
    <property type="match status" value="1"/>
</dbReference>
<keyword evidence="3" id="KW-0805">Transcription regulation</keyword>
<organism evidence="10">
    <name type="scientific">Eiseniibacteriota bacterium</name>
    <dbReference type="NCBI Taxonomy" id="2212470"/>
    <lineage>
        <taxon>Bacteria</taxon>
        <taxon>Candidatus Eiseniibacteriota</taxon>
    </lineage>
</organism>
<dbReference type="SUPFAM" id="SSF52172">
    <property type="entry name" value="CheY-like"/>
    <property type="match status" value="1"/>
</dbReference>
<feature type="modified residue" description="4-aspartylphosphate" evidence="6">
    <location>
        <position position="94"/>
    </location>
</feature>
<feature type="domain" description="GGDEF" evidence="9">
    <location>
        <begin position="194"/>
        <end position="349"/>
    </location>
</feature>
<dbReference type="GO" id="GO:0032993">
    <property type="term" value="C:protein-DNA complex"/>
    <property type="evidence" value="ECO:0007669"/>
    <property type="project" value="TreeGrafter"/>
</dbReference>
<accession>A0A832MN62</accession>
<dbReference type="GO" id="GO:0006355">
    <property type="term" value="P:regulation of DNA-templated transcription"/>
    <property type="evidence" value="ECO:0007669"/>
    <property type="project" value="TreeGrafter"/>
</dbReference>
<protein>
    <submittedName>
        <fullName evidence="10">Response regulator</fullName>
    </submittedName>
</protein>
<dbReference type="FunFam" id="3.40.50.2300:FF:000001">
    <property type="entry name" value="DNA-binding response regulator PhoB"/>
    <property type="match status" value="1"/>
</dbReference>
<name>A0A832MN62_UNCEI</name>
<dbReference type="Pfam" id="PF00072">
    <property type="entry name" value="Response_reg"/>
    <property type="match status" value="1"/>
</dbReference>
<evidence type="ECO:0000256" key="6">
    <source>
        <dbReference type="PROSITE-ProRule" id="PRU00169"/>
    </source>
</evidence>
<dbReference type="SMART" id="SM00448">
    <property type="entry name" value="REC"/>
    <property type="match status" value="1"/>
</dbReference>
<dbReference type="InterPro" id="IPR039420">
    <property type="entry name" value="WalR-like"/>
</dbReference>
<dbReference type="SUPFAM" id="SSF55073">
    <property type="entry name" value="Nucleotide cyclase"/>
    <property type="match status" value="1"/>
</dbReference>
<dbReference type="PROSITE" id="PS50110">
    <property type="entry name" value="RESPONSE_REGULATORY"/>
    <property type="match status" value="1"/>
</dbReference>
<dbReference type="PANTHER" id="PTHR48111">
    <property type="entry name" value="REGULATOR OF RPOS"/>
    <property type="match status" value="1"/>
</dbReference>
<keyword evidence="1 6" id="KW-0597">Phosphoprotein</keyword>
<proteinExistence type="predicted"/>
<dbReference type="InterPro" id="IPR011006">
    <property type="entry name" value="CheY-like_superfamily"/>
</dbReference>
<dbReference type="Gene3D" id="3.40.50.2300">
    <property type="match status" value="1"/>
</dbReference>
<reference evidence="10" key="1">
    <citation type="journal article" date="2020" name="mSystems">
        <title>Genome- and Community-Level Interaction Insights into Carbon Utilization and Element Cycling Functions of Hydrothermarchaeota in Hydrothermal Sediment.</title>
        <authorList>
            <person name="Zhou Z."/>
            <person name="Liu Y."/>
            <person name="Xu W."/>
            <person name="Pan J."/>
            <person name="Luo Z.H."/>
            <person name="Li M."/>
        </authorList>
    </citation>
    <scope>NUCLEOTIDE SEQUENCE [LARGE SCALE GENOMIC DNA]</scope>
    <source>
        <strain evidence="10">SpSt-381</strain>
    </source>
</reference>
<feature type="region of interest" description="Disordered" evidence="7">
    <location>
        <begin position="1"/>
        <end position="38"/>
    </location>
</feature>
<feature type="compositionally biased region" description="Basic residues" evidence="7">
    <location>
        <begin position="12"/>
        <end position="38"/>
    </location>
</feature>
<dbReference type="Gene3D" id="3.30.70.270">
    <property type="match status" value="1"/>
</dbReference>
<sequence>MGRLADDPPRRSSGRLRGRRRRCHRSPGPHRRHGRHWRPHRVRPTILVVDDEPHLRQLLTFQLEATGFDVVQAADGREGVQLAIERRPDLVLLDVMMPEMDGYEVLRRLRASFATKHVPVIMLTARTDVRDKVSGLEVGANDYVTKPWEHRELMLRIRNVLEWSRQQRSASPLTGLPGNLSINDEIRGRLDRGVPFALLQIDVDYFKSFNDHYGYARGDEAIQRVAQILVESAQSHGGADTFVGHIGGDDFVIVTGPAQAEPLAAEIVRRFDEEVPLLYDEEDRARGSIEVRNRQHQMDRFPLMSLTIALVRTDRMPVSHLAQLTDIAQELKAHGKGIVGSVVVSERRRADEVPAGERRVA</sequence>
<comment type="caution">
    <text evidence="10">The sequence shown here is derived from an EMBL/GenBank/DDBJ whole genome shotgun (WGS) entry which is preliminary data.</text>
</comment>
<keyword evidence="4" id="KW-0238">DNA-binding</keyword>
<evidence type="ECO:0000256" key="1">
    <source>
        <dbReference type="ARBA" id="ARBA00022553"/>
    </source>
</evidence>
<evidence type="ECO:0000256" key="2">
    <source>
        <dbReference type="ARBA" id="ARBA00023012"/>
    </source>
</evidence>